<evidence type="ECO:0000256" key="1">
    <source>
        <dbReference type="ARBA" id="ARBA00004903"/>
    </source>
</evidence>
<dbReference type="EMBL" id="CAKKNF020000004">
    <property type="protein sequence ID" value="CAH0746878.1"/>
    <property type="molecule type" value="Genomic_DNA"/>
</dbReference>
<reference evidence="9" key="1">
    <citation type="submission" date="2021-12" db="EMBL/GenBank/DDBJ databases">
        <authorList>
            <person name="King R."/>
        </authorList>
    </citation>
    <scope>NUCLEOTIDE SEQUENCE</scope>
</reference>
<feature type="domain" description="DHFR" evidence="8">
    <location>
        <begin position="5"/>
        <end position="177"/>
    </location>
</feature>
<dbReference type="CDD" id="cd00209">
    <property type="entry name" value="DHFR"/>
    <property type="match status" value="1"/>
</dbReference>
<sequence length="194" mass="21979">MSSLRLSIIVAMTADNGIGFKNSLPWSLPNELRNFAKLTKNCKDKSKQNAVVMGRNTWESIPAQHRPLKDRLNVVLSSTLKDAGEGVLVCPRLKDALTLLEENYQNKIENVWIIGGARVYEDALNLSNCHKLHVTHIQEKPECDVFFPTIPRDFQIITTSEMVEENGFHYNYQVYERRTSPDGEANGIEDSTKS</sequence>
<dbReference type="Proteomes" id="UP001152759">
    <property type="component" value="Unassembled WGS sequence"/>
</dbReference>
<dbReference type="PROSITE" id="PS00075">
    <property type="entry name" value="DHFR_1"/>
    <property type="match status" value="1"/>
</dbReference>
<dbReference type="PROSITE" id="PS51330">
    <property type="entry name" value="DHFR_2"/>
    <property type="match status" value="1"/>
</dbReference>
<evidence type="ECO:0000256" key="4">
    <source>
        <dbReference type="ARBA" id="ARBA00022857"/>
    </source>
</evidence>
<keyword evidence="10" id="KW-1185">Reference proteome</keyword>
<dbReference type="PANTHER" id="PTHR48069">
    <property type="entry name" value="DIHYDROFOLATE REDUCTASE"/>
    <property type="match status" value="1"/>
</dbReference>
<dbReference type="GO" id="GO:0006730">
    <property type="term" value="P:one-carbon metabolic process"/>
    <property type="evidence" value="ECO:0007669"/>
    <property type="project" value="UniProtKB-KW"/>
</dbReference>
<dbReference type="InterPro" id="IPR012259">
    <property type="entry name" value="DHFR"/>
</dbReference>
<accession>A0AAI8UU27</accession>
<dbReference type="KEGG" id="btab:109042330"/>
<dbReference type="PRINTS" id="PR00070">
    <property type="entry name" value="DHFR"/>
</dbReference>
<dbReference type="Gene3D" id="3.40.430.10">
    <property type="entry name" value="Dihydrofolate Reductase, subunit A"/>
    <property type="match status" value="1"/>
</dbReference>
<dbReference type="GO" id="GO:0004146">
    <property type="term" value="F:dihydrofolate reductase activity"/>
    <property type="evidence" value="ECO:0007669"/>
    <property type="project" value="UniProtKB-EC"/>
</dbReference>
<dbReference type="GO" id="GO:0046452">
    <property type="term" value="P:dihydrofolate metabolic process"/>
    <property type="evidence" value="ECO:0007669"/>
    <property type="project" value="TreeGrafter"/>
</dbReference>
<protein>
    <recommendedName>
        <fullName evidence="2">dihydrofolate reductase</fullName>
        <ecNumber evidence="2">1.5.1.3</ecNumber>
    </recommendedName>
</protein>
<evidence type="ECO:0000256" key="6">
    <source>
        <dbReference type="ARBA" id="ARBA00048873"/>
    </source>
</evidence>
<dbReference type="GO" id="GO:0005739">
    <property type="term" value="C:mitochondrion"/>
    <property type="evidence" value="ECO:0007669"/>
    <property type="project" value="TreeGrafter"/>
</dbReference>
<keyword evidence="3" id="KW-0554">One-carbon metabolism</keyword>
<proteinExistence type="inferred from homology"/>
<comment type="similarity">
    <text evidence="7">Belongs to the dihydrofolate reductase family.</text>
</comment>
<dbReference type="InterPro" id="IPR001796">
    <property type="entry name" value="DHFR_dom"/>
</dbReference>
<keyword evidence="5" id="KW-0560">Oxidoreductase</keyword>
<comment type="caution">
    <text evidence="9">The sequence shown here is derived from an EMBL/GenBank/DDBJ whole genome shotgun (WGS) entry which is preliminary data.</text>
</comment>
<evidence type="ECO:0000259" key="8">
    <source>
        <dbReference type="PROSITE" id="PS51330"/>
    </source>
</evidence>
<evidence type="ECO:0000256" key="7">
    <source>
        <dbReference type="RuleBase" id="RU004474"/>
    </source>
</evidence>
<dbReference type="SUPFAM" id="SSF53597">
    <property type="entry name" value="Dihydrofolate reductase-like"/>
    <property type="match status" value="1"/>
</dbReference>
<dbReference type="AlphaFoldDB" id="A0AAI8UU27"/>
<dbReference type="InterPro" id="IPR017925">
    <property type="entry name" value="DHFR_CS"/>
</dbReference>
<evidence type="ECO:0000256" key="5">
    <source>
        <dbReference type="ARBA" id="ARBA00023002"/>
    </source>
</evidence>
<dbReference type="EC" id="1.5.1.3" evidence="2"/>
<dbReference type="InterPro" id="IPR024072">
    <property type="entry name" value="DHFR-like_dom_sf"/>
</dbReference>
<dbReference type="GO" id="GO:0046655">
    <property type="term" value="P:folic acid metabolic process"/>
    <property type="evidence" value="ECO:0007669"/>
    <property type="project" value="TreeGrafter"/>
</dbReference>
<evidence type="ECO:0000256" key="3">
    <source>
        <dbReference type="ARBA" id="ARBA00022563"/>
    </source>
</evidence>
<evidence type="ECO:0000313" key="10">
    <source>
        <dbReference type="Proteomes" id="UP001152759"/>
    </source>
</evidence>
<keyword evidence="4" id="KW-0521">NADP</keyword>
<gene>
    <name evidence="9" type="ORF">BEMITA_LOCUS44</name>
</gene>
<organism evidence="9 10">
    <name type="scientific">Bemisia tabaci</name>
    <name type="common">Sweetpotato whitefly</name>
    <name type="synonym">Aleurodes tabaci</name>
    <dbReference type="NCBI Taxonomy" id="7038"/>
    <lineage>
        <taxon>Eukaryota</taxon>
        <taxon>Metazoa</taxon>
        <taxon>Ecdysozoa</taxon>
        <taxon>Arthropoda</taxon>
        <taxon>Hexapoda</taxon>
        <taxon>Insecta</taxon>
        <taxon>Pterygota</taxon>
        <taxon>Neoptera</taxon>
        <taxon>Paraneoptera</taxon>
        <taxon>Hemiptera</taxon>
        <taxon>Sternorrhyncha</taxon>
        <taxon>Aleyrodoidea</taxon>
        <taxon>Aleyrodidae</taxon>
        <taxon>Aleyrodinae</taxon>
        <taxon>Bemisia</taxon>
    </lineage>
</organism>
<dbReference type="GO" id="GO:0046654">
    <property type="term" value="P:tetrahydrofolate biosynthetic process"/>
    <property type="evidence" value="ECO:0007669"/>
    <property type="project" value="InterPro"/>
</dbReference>
<dbReference type="PANTHER" id="PTHR48069:SF3">
    <property type="entry name" value="DIHYDROFOLATE REDUCTASE"/>
    <property type="match status" value="1"/>
</dbReference>
<evidence type="ECO:0000256" key="2">
    <source>
        <dbReference type="ARBA" id="ARBA00012856"/>
    </source>
</evidence>
<comment type="catalytic activity">
    <reaction evidence="6">
        <text>(6S)-5,6,7,8-tetrahydrofolate + NADP(+) = 7,8-dihydrofolate + NADPH + H(+)</text>
        <dbReference type="Rhea" id="RHEA:15009"/>
        <dbReference type="ChEBI" id="CHEBI:15378"/>
        <dbReference type="ChEBI" id="CHEBI:57451"/>
        <dbReference type="ChEBI" id="CHEBI:57453"/>
        <dbReference type="ChEBI" id="CHEBI:57783"/>
        <dbReference type="ChEBI" id="CHEBI:58349"/>
        <dbReference type="EC" id="1.5.1.3"/>
    </reaction>
</comment>
<dbReference type="Pfam" id="PF00186">
    <property type="entry name" value="DHFR_1"/>
    <property type="match status" value="1"/>
</dbReference>
<dbReference type="GO" id="GO:0050661">
    <property type="term" value="F:NADP binding"/>
    <property type="evidence" value="ECO:0007669"/>
    <property type="project" value="InterPro"/>
</dbReference>
<name>A0AAI8UU27_BEMTA</name>
<comment type="pathway">
    <text evidence="1">Cofactor biosynthesis; tetrahydrofolate biosynthesis; 5,6,7,8-tetrahydrofolate from 7,8-dihydrofolate: step 1/1.</text>
</comment>
<evidence type="ECO:0000313" key="9">
    <source>
        <dbReference type="EMBL" id="CAH0746878.1"/>
    </source>
</evidence>